<proteinExistence type="predicted"/>
<gene>
    <name evidence="2" type="ORF">Salat_2595600</name>
</gene>
<protein>
    <submittedName>
        <fullName evidence="2">Uncharacterized protein</fullName>
    </submittedName>
</protein>
<evidence type="ECO:0000313" key="3">
    <source>
        <dbReference type="Proteomes" id="UP001293254"/>
    </source>
</evidence>
<dbReference type="AlphaFoldDB" id="A0AAE1XP18"/>
<sequence length="131" mass="14259">MSGQTTRMKKPDSARKCTAQSERATWAPSGIPINFNFGAQTGSGQNAFAAEEEEEEGFDIDEVVSRRSNCGRSNVTVESNEQGVNNFQFSIGISSVLPIFSVSLSLPLRFCVSPCIEYKGLKSKEEEPDGI</sequence>
<keyword evidence="3" id="KW-1185">Reference proteome</keyword>
<comment type="caution">
    <text evidence="2">The sequence shown here is derived from an EMBL/GenBank/DDBJ whole genome shotgun (WGS) entry which is preliminary data.</text>
</comment>
<reference evidence="2" key="2">
    <citation type="journal article" date="2024" name="Plant">
        <title>Genomic evolution and insights into agronomic trait innovations of Sesamum species.</title>
        <authorList>
            <person name="Miao H."/>
            <person name="Wang L."/>
            <person name="Qu L."/>
            <person name="Liu H."/>
            <person name="Sun Y."/>
            <person name="Le M."/>
            <person name="Wang Q."/>
            <person name="Wei S."/>
            <person name="Zheng Y."/>
            <person name="Lin W."/>
            <person name="Duan Y."/>
            <person name="Cao H."/>
            <person name="Xiong S."/>
            <person name="Wang X."/>
            <person name="Wei L."/>
            <person name="Li C."/>
            <person name="Ma Q."/>
            <person name="Ju M."/>
            <person name="Zhao R."/>
            <person name="Li G."/>
            <person name="Mu C."/>
            <person name="Tian Q."/>
            <person name="Mei H."/>
            <person name="Zhang T."/>
            <person name="Gao T."/>
            <person name="Zhang H."/>
        </authorList>
    </citation>
    <scope>NUCLEOTIDE SEQUENCE</scope>
    <source>
        <strain evidence="2">3651</strain>
    </source>
</reference>
<dbReference type="Proteomes" id="UP001293254">
    <property type="component" value="Unassembled WGS sequence"/>
</dbReference>
<name>A0AAE1XP18_9LAMI</name>
<accession>A0AAE1XP18</accession>
<organism evidence="2 3">
    <name type="scientific">Sesamum alatum</name>
    <dbReference type="NCBI Taxonomy" id="300844"/>
    <lineage>
        <taxon>Eukaryota</taxon>
        <taxon>Viridiplantae</taxon>
        <taxon>Streptophyta</taxon>
        <taxon>Embryophyta</taxon>
        <taxon>Tracheophyta</taxon>
        <taxon>Spermatophyta</taxon>
        <taxon>Magnoliopsida</taxon>
        <taxon>eudicotyledons</taxon>
        <taxon>Gunneridae</taxon>
        <taxon>Pentapetalae</taxon>
        <taxon>asterids</taxon>
        <taxon>lamiids</taxon>
        <taxon>Lamiales</taxon>
        <taxon>Pedaliaceae</taxon>
        <taxon>Sesamum</taxon>
    </lineage>
</organism>
<evidence type="ECO:0000313" key="2">
    <source>
        <dbReference type="EMBL" id="KAK4414886.1"/>
    </source>
</evidence>
<reference evidence="2" key="1">
    <citation type="submission" date="2020-06" db="EMBL/GenBank/DDBJ databases">
        <authorList>
            <person name="Li T."/>
            <person name="Hu X."/>
            <person name="Zhang T."/>
            <person name="Song X."/>
            <person name="Zhang H."/>
            <person name="Dai N."/>
            <person name="Sheng W."/>
            <person name="Hou X."/>
            <person name="Wei L."/>
        </authorList>
    </citation>
    <scope>NUCLEOTIDE SEQUENCE</scope>
    <source>
        <strain evidence="2">3651</strain>
        <tissue evidence="2">Leaf</tissue>
    </source>
</reference>
<feature type="region of interest" description="Disordered" evidence="1">
    <location>
        <begin position="1"/>
        <end position="22"/>
    </location>
</feature>
<evidence type="ECO:0000256" key="1">
    <source>
        <dbReference type="SAM" id="MobiDB-lite"/>
    </source>
</evidence>
<dbReference type="EMBL" id="JACGWO010000011">
    <property type="protein sequence ID" value="KAK4414886.1"/>
    <property type="molecule type" value="Genomic_DNA"/>
</dbReference>